<keyword evidence="8 10" id="KW-0664">Pyridoxine biosynthesis</keyword>
<comment type="pathway">
    <text evidence="10">Cofactor biosynthesis; pyridoxine 5'-phosphate biosynthesis; pyridoxine 5'-phosphate from D-erythrose 4-phosphate: step 4/5.</text>
</comment>
<dbReference type="RefSeq" id="WP_123237049.1">
    <property type="nucleotide sequence ID" value="NZ_RJVP01000002.1"/>
</dbReference>
<feature type="binding site" evidence="10">
    <location>
        <position position="170"/>
    </location>
    <ligand>
        <name>a divalent metal cation</name>
        <dbReference type="ChEBI" id="CHEBI:60240"/>
        <note>ligand shared between dimeric partners</note>
    </ligand>
</feature>
<dbReference type="Proteomes" id="UP000275137">
    <property type="component" value="Unassembled WGS sequence"/>
</dbReference>
<feature type="binding site" evidence="10">
    <location>
        <position position="215"/>
    </location>
    <ligand>
        <name>a divalent metal cation</name>
        <dbReference type="ChEBI" id="CHEBI:60240"/>
        <note>ligand shared between dimeric partners</note>
    </ligand>
</feature>
<comment type="miscellaneous">
    <text evidence="10">The active site is located at the dimer interface.</text>
</comment>
<feature type="binding site" evidence="10">
    <location>
        <position position="287"/>
    </location>
    <ligand>
        <name>substrate</name>
    </ligand>
</feature>
<evidence type="ECO:0000256" key="1">
    <source>
        <dbReference type="ARBA" id="ARBA00022490"/>
    </source>
</evidence>
<feature type="binding site" evidence="10">
    <location>
        <position position="270"/>
    </location>
    <ligand>
        <name>a divalent metal cation</name>
        <dbReference type="ChEBI" id="CHEBI:60240"/>
        <note>ligand shared between dimeric partners</note>
    </ligand>
</feature>
<dbReference type="UniPathway" id="UPA00244">
    <property type="reaction ID" value="UER00312"/>
</dbReference>
<sequence>MNLPPLIALTAGEPAGIGPDLCVALAQQPFAAQIVVIADQYMLEARAHQLGLPLQITPYDGPQSAVPHANHVGNGTLLVQHVPADHHVVAGRLEASNSQYVLQTLRAAVAGCVSGAFAAMVTAPVHKGVINDAGIAFTGHTEYLAEQTDTEEVVMMLVGGGMRVALATRHLPLTEVSAAITPAGLERTLRILHADLVRHFGIAKPRILVAGLNPHAGEGGYLGMEEITTITPVLEKLRAEGMQLLGPLPADTLFAPHNLSKGDCVLAMYHDQGLPVLKHASFGGGVNVTLGLPIIRTSVDHGTALDLAGTGNADAGSLYAAIHLAVELAHSRQRSA</sequence>
<dbReference type="HAMAP" id="MF_00536">
    <property type="entry name" value="PdxA"/>
    <property type="match status" value="1"/>
</dbReference>
<dbReference type="GO" id="GO:0051287">
    <property type="term" value="F:NAD binding"/>
    <property type="evidence" value="ECO:0007669"/>
    <property type="project" value="InterPro"/>
</dbReference>
<dbReference type="AlphaFoldDB" id="A0A3N0V4D3"/>
<keyword evidence="5 10" id="KW-0521">NADP</keyword>
<comment type="function">
    <text evidence="10">Catalyzes the NAD(P)-dependent oxidation of 4-(phosphooxy)-L-threonine (HTP) into 2-amino-3-oxo-4-(phosphooxy)butyric acid which spontaneously decarboxylates to form 3-amino-2-oxopropyl phosphate (AHAP).</text>
</comment>
<evidence type="ECO:0000256" key="4">
    <source>
        <dbReference type="ARBA" id="ARBA00022842"/>
    </source>
</evidence>
<evidence type="ECO:0000256" key="3">
    <source>
        <dbReference type="ARBA" id="ARBA00022833"/>
    </source>
</evidence>
<dbReference type="SUPFAM" id="SSF53659">
    <property type="entry name" value="Isocitrate/Isopropylmalate dehydrogenase-like"/>
    <property type="match status" value="1"/>
</dbReference>
<evidence type="ECO:0000256" key="2">
    <source>
        <dbReference type="ARBA" id="ARBA00022723"/>
    </source>
</evidence>
<dbReference type="PANTHER" id="PTHR30004">
    <property type="entry name" value="4-HYDROXYTHREONINE-4-PHOSPHATE DEHYDROGENASE"/>
    <property type="match status" value="1"/>
</dbReference>
<dbReference type="EMBL" id="RJVP01000002">
    <property type="protein sequence ID" value="ROH87348.1"/>
    <property type="molecule type" value="Genomic_DNA"/>
</dbReference>
<evidence type="ECO:0000256" key="10">
    <source>
        <dbReference type="HAMAP-Rule" id="MF_00536"/>
    </source>
</evidence>
<feature type="binding site" evidence="10">
    <location>
        <position position="140"/>
    </location>
    <ligand>
        <name>substrate</name>
    </ligand>
</feature>
<keyword evidence="1 10" id="KW-0963">Cytoplasm</keyword>
<dbReference type="NCBIfam" id="TIGR00557">
    <property type="entry name" value="pdxA"/>
    <property type="match status" value="1"/>
</dbReference>
<dbReference type="GO" id="GO:0008270">
    <property type="term" value="F:zinc ion binding"/>
    <property type="evidence" value="ECO:0007669"/>
    <property type="project" value="UniProtKB-UniRule"/>
</dbReference>
<accession>A0A3N0V4D3</accession>
<dbReference type="PANTHER" id="PTHR30004:SF5">
    <property type="entry name" value="4-HYDROXYTHREONINE-4-PHOSPHATE DEHYDROGENASE"/>
    <property type="match status" value="1"/>
</dbReference>
<feature type="binding site" evidence="10">
    <location>
        <position position="141"/>
    </location>
    <ligand>
        <name>substrate</name>
    </ligand>
</feature>
<proteinExistence type="inferred from homology"/>
<dbReference type="EC" id="1.1.1.262" evidence="10"/>
<name>A0A3N0V4D3_9PROT</name>
<comment type="subcellular location">
    <subcellularLocation>
        <location evidence="10">Cytoplasm</location>
    </subcellularLocation>
</comment>
<dbReference type="GO" id="GO:0000287">
    <property type="term" value="F:magnesium ion binding"/>
    <property type="evidence" value="ECO:0007669"/>
    <property type="project" value="UniProtKB-UniRule"/>
</dbReference>
<dbReference type="InterPro" id="IPR005255">
    <property type="entry name" value="PdxA_fam"/>
</dbReference>
<dbReference type="GO" id="GO:0042823">
    <property type="term" value="P:pyridoxal phosphate biosynthetic process"/>
    <property type="evidence" value="ECO:0007669"/>
    <property type="project" value="UniProtKB-UniRule"/>
</dbReference>
<reference evidence="11 12" key="1">
    <citation type="submission" date="2018-10" db="EMBL/GenBank/DDBJ databases">
        <authorList>
            <person name="Chen W.-M."/>
        </authorList>
    </citation>
    <scope>NUCLEOTIDE SEQUENCE [LARGE SCALE GENOMIC DNA]</scope>
    <source>
        <strain evidence="11 12">H-5</strain>
    </source>
</reference>
<keyword evidence="9 10" id="KW-0170">Cobalt</keyword>
<keyword evidence="2 10" id="KW-0479">Metal-binding</keyword>
<dbReference type="Pfam" id="PF04166">
    <property type="entry name" value="PdxA"/>
    <property type="match status" value="1"/>
</dbReference>
<keyword evidence="4 10" id="KW-0460">Magnesium</keyword>
<dbReference type="Gene3D" id="3.40.718.10">
    <property type="entry name" value="Isopropylmalate Dehydrogenase"/>
    <property type="match status" value="1"/>
</dbReference>
<gene>
    <name evidence="10 11" type="primary">pdxA</name>
    <name evidence="11" type="ORF">ED236_06155</name>
</gene>
<comment type="similarity">
    <text evidence="10">Belongs to the PdxA family.</text>
</comment>
<dbReference type="GO" id="GO:0050897">
    <property type="term" value="F:cobalt ion binding"/>
    <property type="evidence" value="ECO:0007669"/>
    <property type="project" value="UniProtKB-UniRule"/>
</dbReference>
<dbReference type="GO" id="GO:0050570">
    <property type="term" value="F:4-hydroxythreonine-4-phosphate dehydrogenase activity"/>
    <property type="evidence" value="ECO:0007669"/>
    <property type="project" value="UniProtKB-UniRule"/>
</dbReference>
<evidence type="ECO:0000256" key="8">
    <source>
        <dbReference type="ARBA" id="ARBA00023096"/>
    </source>
</evidence>
<feature type="binding site" evidence="10">
    <location>
        <position position="296"/>
    </location>
    <ligand>
        <name>substrate</name>
    </ligand>
</feature>
<dbReference type="GO" id="GO:0005737">
    <property type="term" value="C:cytoplasm"/>
    <property type="evidence" value="ECO:0007669"/>
    <property type="project" value="UniProtKB-SubCell"/>
</dbReference>
<evidence type="ECO:0000256" key="7">
    <source>
        <dbReference type="ARBA" id="ARBA00023027"/>
    </source>
</evidence>
<dbReference type="GO" id="GO:0008615">
    <property type="term" value="P:pyridoxine biosynthetic process"/>
    <property type="evidence" value="ECO:0007669"/>
    <property type="project" value="UniProtKB-UniRule"/>
</dbReference>
<comment type="catalytic activity">
    <reaction evidence="10">
        <text>4-(phosphooxy)-L-threonine + NAD(+) = 3-amino-2-oxopropyl phosphate + CO2 + NADH</text>
        <dbReference type="Rhea" id="RHEA:32275"/>
        <dbReference type="ChEBI" id="CHEBI:16526"/>
        <dbReference type="ChEBI" id="CHEBI:57279"/>
        <dbReference type="ChEBI" id="CHEBI:57540"/>
        <dbReference type="ChEBI" id="CHEBI:57945"/>
        <dbReference type="ChEBI" id="CHEBI:58452"/>
        <dbReference type="EC" id="1.1.1.262"/>
    </reaction>
</comment>
<comment type="cofactor">
    <cofactor evidence="10">
        <name>Zn(2+)</name>
        <dbReference type="ChEBI" id="CHEBI:29105"/>
    </cofactor>
    <cofactor evidence="10">
        <name>Mg(2+)</name>
        <dbReference type="ChEBI" id="CHEBI:18420"/>
    </cofactor>
    <cofactor evidence="10">
        <name>Co(2+)</name>
        <dbReference type="ChEBI" id="CHEBI:48828"/>
    </cofactor>
    <text evidence="10">Binds 1 divalent metal cation per subunit. Can use ions such as Zn(2+), Mg(2+) or Co(2+).</text>
</comment>
<evidence type="ECO:0000313" key="11">
    <source>
        <dbReference type="EMBL" id="ROH87348.1"/>
    </source>
</evidence>
<comment type="caution">
    <text evidence="11">The sequence shown here is derived from an EMBL/GenBank/DDBJ whole genome shotgun (WGS) entry which is preliminary data.</text>
</comment>
<protein>
    <recommendedName>
        <fullName evidence="10">4-hydroxythreonine-4-phosphate dehydrogenase</fullName>
        <ecNumber evidence="10">1.1.1.262</ecNumber>
    </recommendedName>
    <alternativeName>
        <fullName evidence="10">4-(phosphohydroxy)-L-threonine dehydrogenase</fullName>
    </alternativeName>
</protein>
<keyword evidence="12" id="KW-1185">Reference proteome</keyword>
<evidence type="ECO:0000256" key="6">
    <source>
        <dbReference type="ARBA" id="ARBA00023002"/>
    </source>
</evidence>
<keyword evidence="3 10" id="KW-0862">Zinc</keyword>
<evidence type="ECO:0000313" key="12">
    <source>
        <dbReference type="Proteomes" id="UP000275137"/>
    </source>
</evidence>
<feature type="binding site" evidence="10">
    <location>
        <position position="278"/>
    </location>
    <ligand>
        <name>substrate</name>
    </ligand>
</feature>
<organism evidence="11 12">
    <name type="scientific">Pseudomethylobacillus aquaticus</name>
    <dbReference type="NCBI Taxonomy" id="2676064"/>
    <lineage>
        <taxon>Bacteria</taxon>
        <taxon>Pseudomonadati</taxon>
        <taxon>Pseudomonadota</taxon>
        <taxon>Betaproteobacteria</taxon>
        <taxon>Nitrosomonadales</taxon>
        <taxon>Methylophilaceae</taxon>
        <taxon>Pseudomethylobacillus</taxon>
    </lineage>
</organism>
<evidence type="ECO:0000256" key="9">
    <source>
        <dbReference type="ARBA" id="ARBA00023285"/>
    </source>
</evidence>
<comment type="subunit">
    <text evidence="10">Homodimer.</text>
</comment>
<keyword evidence="7 10" id="KW-0520">NAD</keyword>
<evidence type="ECO:0000256" key="5">
    <source>
        <dbReference type="ARBA" id="ARBA00022857"/>
    </source>
</evidence>
<keyword evidence="6 10" id="KW-0560">Oxidoreductase</keyword>
<dbReference type="InterPro" id="IPR037510">
    <property type="entry name" value="PdxA"/>
</dbReference>